<organism evidence="7 8">
    <name type="scientific">Mycoplasma haematolamae (strain Purdue)</name>
    <dbReference type="NCBI Taxonomy" id="1212765"/>
    <lineage>
        <taxon>Bacteria</taxon>
        <taxon>Bacillati</taxon>
        <taxon>Mycoplasmatota</taxon>
        <taxon>Mollicutes</taxon>
        <taxon>Mycoplasmataceae</taxon>
        <taxon>Mycoplasma</taxon>
    </lineage>
</organism>
<dbReference type="PATRIC" id="fig|1212765.3.peg.165"/>
<feature type="domain" description="Bacterial DNA polymerase III alpha subunit NTPase" evidence="5">
    <location>
        <begin position="151"/>
        <end position="277"/>
    </location>
</feature>
<gene>
    <name evidence="7" type="primary">dnaE</name>
    <name evidence="7" type="ordered locus">MHLP_00700</name>
</gene>
<reference evidence="8" key="2">
    <citation type="submission" date="2012-07" db="EMBL/GenBank/DDBJ databases">
        <title>Complete genome sequence of 'Candidatus Mycoplasma haemolamae'.</title>
        <authorList>
            <person name="Guimaraes A.M.S."/>
            <person name="Toth B."/>
            <person name="Santos A.P."/>
            <person name="Nascimento N.C."/>
            <person name="Sojka J.E."/>
            <person name="Messick J.B."/>
        </authorList>
    </citation>
    <scope>NUCLEOTIDE SEQUENCE [LARGE SCALE GENOMIC DNA]</scope>
    <source>
        <strain evidence="8">Purdue</strain>
    </source>
</reference>
<dbReference type="EC" id="2.7.7.7" evidence="7"/>
<dbReference type="AlphaFoldDB" id="I7B8Z5"/>
<name>I7B8Z5_MYCHA</name>
<evidence type="ECO:0000259" key="5">
    <source>
        <dbReference type="Pfam" id="PF07733"/>
    </source>
</evidence>
<keyword evidence="4" id="KW-0239">DNA-directed DNA polymerase</keyword>
<dbReference type="InterPro" id="IPR040982">
    <property type="entry name" value="DNA_pol3_finger"/>
</dbReference>
<sequence length="758" mass="88602">MLIPKDQEGYFSLIELLSKKEISSEKWSRIIKIFLSGDLDKMPWQGQHFYLANNDSEEGVAVRENLFLKQGDYELFCLVQSIKNKSSLVTERELNAHLRNCFLIQGDSYSKETKPFWVSNLIKILRDCQSYSLVRDAQPISLGTEKEKVLTICKQELRNYLEVNPQLDRKSYLERFKEEIELFDSKAYWDYLSIFCELIRYIRQEKILTSAGRGSACSSLIVFLLGITLVDPLKYGLLLQRFLNESSERVPDLDIDVESSRKREVLTHLAQTLGPSSFVIPSILKRIKDPKLIASILDKVLTEEEKDNFELLGKLRDIPYLLQPHVSSLVPLKKQANSQTGESYGQGNLSFSLFNDPSQIFPVAHTEYNLTSYLGLQKFDVLSSPYLDFISEVLKEIRSSKGQDIELSEINLNNEKTFQLIGNKLTYYLFHLDNELIKKVLKDFKPTNMEELAQLISIIRPGINKHTFSFIRSKPTEFEVINQLTKETRYIVLYQEQIMKLISLVTQLPVSKTDRYRIALQKKQTEKLEVLKREFFELALKTKAYTYRDLTEIWSFILSFGEYSFNKSHAIAYAISAYQAAFLKSSYPEEFFEVLMRREGVSEKAFQELSLLGFDFYLPSFPETISPRGFFSRESRRYVGGLNLLKKVSPNLSEKLSALEIDTEKDWNLKETIFLLLNKGFSREELFSLNYLNWFRKTREEAQLYLFLNWEALKEEFVFRSCASQSEREEITDEDRSRFREEQKKALSLDLRRFNWID</sequence>
<dbReference type="Proteomes" id="UP000006502">
    <property type="component" value="Chromosome"/>
</dbReference>
<evidence type="ECO:0000256" key="1">
    <source>
        <dbReference type="ARBA" id="ARBA00022679"/>
    </source>
</evidence>
<dbReference type="OrthoDB" id="9803237at2"/>
<dbReference type="Pfam" id="PF07733">
    <property type="entry name" value="DNA_pol3_alpha"/>
    <property type="match status" value="1"/>
</dbReference>
<evidence type="ECO:0000313" key="7">
    <source>
        <dbReference type="EMBL" id="AFO51720.1"/>
    </source>
</evidence>
<reference evidence="7 8" key="1">
    <citation type="journal article" date="2012" name="J. Bacteriol.">
        <title>Genome Sequence of "Candidatus Mycoplasma haemolamae" Strain Purdue, a Red Blood Cell Pathogen of Alpacas (Vicugna pacos) and Llamas (Lama glama).</title>
        <authorList>
            <person name="Guimaraes A.M."/>
            <person name="Toth B."/>
            <person name="Santos A.P."/>
            <person name="do Nascimento N.C."/>
            <person name="Kritchevsky J.E."/>
            <person name="Messick J.B."/>
        </authorList>
    </citation>
    <scope>NUCLEOTIDE SEQUENCE [LARGE SCALE GENOMIC DNA]</scope>
    <source>
        <strain evidence="7 8">Purdue</strain>
    </source>
</reference>
<dbReference type="InterPro" id="IPR011708">
    <property type="entry name" value="DNA_pol3_alpha_NTPase_dom"/>
</dbReference>
<keyword evidence="8" id="KW-1185">Reference proteome</keyword>
<dbReference type="EMBL" id="CP003731">
    <property type="protein sequence ID" value="AFO51720.1"/>
    <property type="molecule type" value="Genomic_DNA"/>
</dbReference>
<dbReference type="InterPro" id="IPR004805">
    <property type="entry name" value="DnaE2/DnaE/PolC"/>
</dbReference>
<dbReference type="Pfam" id="PF17657">
    <property type="entry name" value="DNA_pol3_finger"/>
    <property type="match status" value="1"/>
</dbReference>
<keyword evidence="3" id="KW-0235">DNA replication</keyword>
<evidence type="ECO:0000256" key="2">
    <source>
        <dbReference type="ARBA" id="ARBA00022695"/>
    </source>
</evidence>
<keyword evidence="2 7" id="KW-0548">Nucleotidyltransferase</keyword>
<dbReference type="PANTHER" id="PTHR32294:SF0">
    <property type="entry name" value="DNA POLYMERASE III SUBUNIT ALPHA"/>
    <property type="match status" value="1"/>
</dbReference>
<dbReference type="HOGENOM" id="CLU_001600_0_1_14"/>
<evidence type="ECO:0000313" key="8">
    <source>
        <dbReference type="Proteomes" id="UP000006502"/>
    </source>
</evidence>
<proteinExistence type="predicted"/>
<evidence type="ECO:0000259" key="6">
    <source>
        <dbReference type="Pfam" id="PF17657"/>
    </source>
</evidence>
<dbReference type="GO" id="GO:0006260">
    <property type="term" value="P:DNA replication"/>
    <property type="evidence" value="ECO:0007669"/>
    <property type="project" value="UniProtKB-KW"/>
</dbReference>
<feature type="domain" description="DNA polymerase III alpha subunit finger" evidence="6">
    <location>
        <begin position="387"/>
        <end position="541"/>
    </location>
</feature>
<dbReference type="STRING" id="1212765.MHLP_00700"/>
<dbReference type="KEGG" id="mhl:MHLP_00700"/>
<dbReference type="GO" id="GO:0008408">
    <property type="term" value="F:3'-5' exonuclease activity"/>
    <property type="evidence" value="ECO:0007669"/>
    <property type="project" value="InterPro"/>
</dbReference>
<evidence type="ECO:0000256" key="4">
    <source>
        <dbReference type="ARBA" id="ARBA00022932"/>
    </source>
</evidence>
<dbReference type="GO" id="GO:0003887">
    <property type="term" value="F:DNA-directed DNA polymerase activity"/>
    <property type="evidence" value="ECO:0007669"/>
    <property type="project" value="UniProtKB-KW"/>
</dbReference>
<accession>I7B8Z5</accession>
<dbReference type="PANTHER" id="PTHR32294">
    <property type="entry name" value="DNA POLYMERASE III SUBUNIT ALPHA"/>
    <property type="match status" value="1"/>
</dbReference>
<keyword evidence="1 7" id="KW-0808">Transferase</keyword>
<protein>
    <submittedName>
        <fullName evidence="7">DNA polymerase III DnaE</fullName>
        <ecNumber evidence="7">2.7.7.7</ecNumber>
    </submittedName>
</protein>
<evidence type="ECO:0000256" key="3">
    <source>
        <dbReference type="ARBA" id="ARBA00022705"/>
    </source>
</evidence>